<comment type="similarity">
    <text evidence="4">Belongs to the GcvT family. CAF17/IBA57 subfamily.</text>
</comment>
<keyword evidence="9" id="KW-1185">Reference proteome</keyword>
<sequence>MLSRPSAGSTAASALLNARNSFICTRCLNHRRAASSSTAVRNNGPVPTLPRPLSSRPSFSAHATRRPVIRAFATTSPARTSHDDNDANHKPKHNTSALTPLPHRRLLALSGPDAPKFLQGLTTNNVRGTETDGWYTAFLNAQGRVLYDAFVYPTPHAAGAAAGGKATRDGDRDGDGGRGRATGGDDWACFVEVDGACVDALHRALRRHKLRSKIRLRVVEEREWGVWAGWVVEGEEGGEKQQQQQRQGRSESPSLAQAMMQRRAVHLVDGRVPGFGGHRFLVPGGAGVADVAGYLPPAFAALERATPRDYRVRRYLHGLAEGPEEIRVEEALPLESNVDLMRGVDFRKGCYIGQELTIRTKHTGVVRKRILPVRLYDGEEEPERLEFVEGGAGVRAEDLPPGVVDVKKIADGPSAADAPPARKRKDGRSAAKWLAGVGNVGLALCRLEMMTDVKVAAEGMGPASGGYQPGMRFGLRWEVPGEEGEKGVGVKAFVPEWHRLRAEEEAKSKKKKIVQKEFELDDE</sequence>
<evidence type="ECO:0000256" key="5">
    <source>
        <dbReference type="ARBA" id="ARBA00093637"/>
    </source>
</evidence>
<dbReference type="Pfam" id="PF25455">
    <property type="entry name" value="Beta-barrel_CAF17_C"/>
    <property type="match status" value="1"/>
</dbReference>
<evidence type="ECO:0000256" key="4">
    <source>
        <dbReference type="ARBA" id="ARBA00093447"/>
    </source>
</evidence>
<feature type="region of interest" description="Disordered" evidence="6">
    <location>
        <begin position="33"/>
        <end position="100"/>
    </location>
</feature>
<dbReference type="EMBL" id="MNUE01000051">
    <property type="protein sequence ID" value="OJD31165.1"/>
    <property type="molecule type" value="Genomic_DNA"/>
</dbReference>
<evidence type="ECO:0000259" key="7">
    <source>
        <dbReference type="Pfam" id="PF25455"/>
    </source>
</evidence>
<feature type="compositionally biased region" description="Basic and acidic residues" evidence="6">
    <location>
        <begin position="80"/>
        <end position="89"/>
    </location>
</feature>
<dbReference type="SUPFAM" id="SSF103025">
    <property type="entry name" value="Folate-binding domain"/>
    <property type="match status" value="1"/>
</dbReference>
<feature type="domain" description="CAF17 C-terminal" evidence="7">
    <location>
        <begin position="367"/>
        <end position="459"/>
    </location>
</feature>
<dbReference type="InterPro" id="IPR057460">
    <property type="entry name" value="CAF17_C"/>
</dbReference>
<dbReference type="OrthoDB" id="191995at2759"/>
<evidence type="ECO:0000256" key="6">
    <source>
        <dbReference type="SAM" id="MobiDB-lite"/>
    </source>
</evidence>
<dbReference type="AlphaFoldDB" id="A0A1J9RUH4"/>
<protein>
    <recommendedName>
        <fullName evidence="5">Iron-sulfur cluster assembly factor IBA57 homolog, mitochondrial</fullName>
    </recommendedName>
</protein>
<name>A0A1J9RUH4_9PEZI</name>
<proteinExistence type="inferred from homology"/>
<accession>A0A1J9RUH4</accession>
<dbReference type="InterPro" id="IPR027266">
    <property type="entry name" value="TrmE/GcvT-like"/>
</dbReference>
<gene>
    <name evidence="8" type="ORF">BKCO1_5100067</name>
</gene>
<dbReference type="Gene3D" id="3.30.1360.120">
    <property type="entry name" value="Probable tRNA modification gtpase trme, domain 1"/>
    <property type="match status" value="2"/>
</dbReference>
<feature type="region of interest" description="Disordered" evidence="6">
    <location>
        <begin position="158"/>
        <end position="181"/>
    </location>
</feature>
<feature type="region of interest" description="Disordered" evidence="6">
    <location>
        <begin position="235"/>
        <end position="256"/>
    </location>
</feature>
<evidence type="ECO:0000313" key="9">
    <source>
        <dbReference type="Proteomes" id="UP000183809"/>
    </source>
</evidence>
<dbReference type="Proteomes" id="UP000183809">
    <property type="component" value="Unassembled WGS sequence"/>
</dbReference>
<comment type="caution">
    <text evidence="8">The sequence shown here is derived from an EMBL/GenBank/DDBJ whole genome shotgun (WGS) entry which is preliminary data.</text>
</comment>
<dbReference type="NCBIfam" id="TIGR03317">
    <property type="entry name" value="ygfZ_signature"/>
    <property type="match status" value="1"/>
</dbReference>
<dbReference type="InterPro" id="IPR045179">
    <property type="entry name" value="YgfZ/GcvT"/>
</dbReference>
<dbReference type="STRING" id="236234.A0A1J9RUH4"/>
<keyword evidence="3" id="KW-0496">Mitochondrion</keyword>
<feature type="region of interest" description="Disordered" evidence="6">
    <location>
        <begin position="504"/>
        <end position="523"/>
    </location>
</feature>
<organism evidence="8 9">
    <name type="scientific">Diplodia corticola</name>
    <dbReference type="NCBI Taxonomy" id="236234"/>
    <lineage>
        <taxon>Eukaryota</taxon>
        <taxon>Fungi</taxon>
        <taxon>Dikarya</taxon>
        <taxon>Ascomycota</taxon>
        <taxon>Pezizomycotina</taxon>
        <taxon>Dothideomycetes</taxon>
        <taxon>Dothideomycetes incertae sedis</taxon>
        <taxon>Botryosphaeriales</taxon>
        <taxon>Botryosphaeriaceae</taxon>
        <taxon>Diplodia</taxon>
    </lineage>
</organism>
<dbReference type="PANTHER" id="PTHR22602:SF0">
    <property type="entry name" value="TRANSFERASE CAF17, MITOCHONDRIAL-RELATED"/>
    <property type="match status" value="1"/>
</dbReference>
<dbReference type="InterPro" id="IPR017703">
    <property type="entry name" value="YgfZ/GCV_T_CS"/>
</dbReference>
<dbReference type="GeneID" id="31017250"/>
<feature type="compositionally biased region" description="Basic and acidic residues" evidence="6">
    <location>
        <begin position="166"/>
        <end position="178"/>
    </location>
</feature>
<evidence type="ECO:0000256" key="3">
    <source>
        <dbReference type="ARBA" id="ARBA00023128"/>
    </source>
</evidence>
<dbReference type="GO" id="GO:0016226">
    <property type="term" value="P:iron-sulfur cluster assembly"/>
    <property type="evidence" value="ECO:0007669"/>
    <property type="project" value="TreeGrafter"/>
</dbReference>
<evidence type="ECO:0000256" key="1">
    <source>
        <dbReference type="ARBA" id="ARBA00004305"/>
    </source>
</evidence>
<evidence type="ECO:0000256" key="2">
    <source>
        <dbReference type="ARBA" id="ARBA00022946"/>
    </source>
</evidence>
<feature type="compositionally biased region" description="Basic and acidic residues" evidence="6">
    <location>
        <begin position="514"/>
        <end position="523"/>
    </location>
</feature>
<keyword evidence="2" id="KW-0809">Transit peptide</keyword>
<dbReference type="GO" id="GO:0005759">
    <property type="term" value="C:mitochondrial matrix"/>
    <property type="evidence" value="ECO:0007669"/>
    <property type="project" value="UniProtKB-SubCell"/>
</dbReference>
<reference evidence="8 9" key="1">
    <citation type="submission" date="2016-10" db="EMBL/GenBank/DDBJ databases">
        <title>Proteomics and genomics reveal pathogen-plant mechanisms compatible with a hemibiotrophic lifestyle of Diplodia corticola.</title>
        <authorList>
            <person name="Fernandes I."/>
            <person name="De Jonge R."/>
            <person name="Van De Peer Y."/>
            <person name="Devreese B."/>
            <person name="Alves A."/>
            <person name="Esteves A.C."/>
        </authorList>
    </citation>
    <scope>NUCLEOTIDE SEQUENCE [LARGE SCALE GENOMIC DNA]</scope>
    <source>
        <strain evidence="8 9">CBS 112549</strain>
    </source>
</reference>
<evidence type="ECO:0000313" key="8">
    <source>
        <dbReference type="EMBL" id="OJD31165.1"/>
    </source>
</evidence>
<comment type="subcellular location">
    <subcellularLocation>
        <location evidence="1">Mitochondrion matrix</location>
    </subcellularLocation>
</comment>
<dbReference type="PANTHER" id="PTHR22602">
    <property type="entry name" value="TRANSFERASE CAF17, MITOCHONDRIAL-RELATED"/>
    <property type="match status" value="1"/>
</dbReference>
<dbReference type="RefSeq" id="XP_020127425.1">
    <property type="nucleotide sequence ID" value="XM_020276989.1"/>
</dbReference>